<accession>A0ABS9H1X7</accession>
<evidence type="ECO:0000259" key="4">
    <source>
        <dbReference type="SMART" id="SM00060"/>
    </source>
</evidence>
<dbReference type="RefSeq" id="WP_236333935.1">
    <property type="nucleotide sequence ID" value="NZ_JAKIJS010000001.1"/>
</dbReference>
<feature type="domain" description="Fibronectin type-III" evidence="4">
    <location>
        <begin position="2241"/>
        <end position="2388"/>
    </location>
</feature>
<dbReference type="Pfam" id="PF13620">
    <property type="entry name" value="CarboxypepD_reg"/>
    <property type="match status" value="26"/>
</dbReference>
<feature type="domain" description="Fibronectin type-III" evidence="4">
    <location>
        <begin position="2555"/>
        <end position="2645"/>
    </location>
</feature>
<dbReference type="SMART" id="SM00060">
    <property type="entry name" value="FN3"/>
    <property type="match status" value="5"/>
</dbReference>
<keyword evidence="3" id="KW-0732">Signal</keyword>
<dbReference type="PANTHER" id="PTHR36108:SF13">
    <property type="entry name" value="COLOSSIN-B-RELATED"/>
    <property type="match status" value="1"/>
</dbReference>
<dbReference type="InterPro" id="IPR013784">
    <property type="entry name" value="Carb-bd-like_fold"/>
</dbReference>
<dbReference type="InterPro" id="IPR008969">
    <property type="entry name" value="CarboxyPept-like_regulatory"/>
</dbReference>
<dbReference type="PANTHER" id="PTHR36108">
    <property type="entry name" value="COLOSSIN-B-RELATED"/>
    <property type="match status" value="1"/>
</dbReference>
<dbReference type="Gene3D" id="2.60.40.1120">
    <property type="entry name" value="Carboxypeptidase-like, regulatory domain"/>
    <property type="match status" value="27"/>
</dbReference>
<proteinExistence type="inferred from homology"/>
<evidence type="ECO:0000256" key="2">
    <source>
        <dbReference type="ARBA" id="ARBA00022525"/>
    </source>
</evidence>
<feature type="domain" description="Fibronectin type-III" evidence="4">
    <location>
        <begin position="1783"/>
        <end position="1871"/>
    </location>
</feature>
<reference evidence="5 6" key="1">
    <citation type="submission" date="2022-01" db="EMBL/GenBank/DDBJ databases">
        <title>Alkalihalobacillus sp. EGI L200015, a novel bacterium isolated from a salt lake sediment.</title>
        <authorList>
            <person name="Gao L."/>
            <person name="Fang B.-Z."/>
            <person name="Li W.-J."/>
        </authorList>
    </citation>
    <scope>NUCLEOTIDE SEQUENCE [LARGE SCALE GENOMIC DNA]</scope>
    <source>
        <strain evidence="5 6">KCTC 12718</strain>
    </source>
</reference>
<gene>
    <name evidence="5" type="ORF">L2716_09305</name>
</gene>
<dbReference type="EMBL" id="JAKIJS010000001">
    <property type="protein sequence ID" value="MCF6137924.1"/>
    <property type="molecule type" value="Genomic_DNA"/>
</dbReference>
<organism evidence="5 6">
    <name type="scientific">Pseudalkalibacillus berkeleyi</name>
    <dbReference type="NCBI Taxonomy" id="1069813"/>
    <lineage>
        <taxon>Bacteria</taxon>
        <taxon>Bacillati</taxon>
        <taxon>Bacillota</taxon>
        <taxon>Bacilli</taxon>
        <taxon>Bacillales</taxon>
        <taxon>Fictibacillaceae</taxon>
        <taxon>Pseudalkalibacillus</taxon>
    </lineage>
</organism>
<comment type="caution">
    <text evidence="5">The sequence shown here is derived from an EMBL/GenBank/DDBJ whole genome shotgun (WGS) entry which is preliminary data.</text>
</comment>
<dbReference type="SUPFAM" id="SSF49478">
    <property type="entry name" value="Cna protein B-type domain"/>
    <property type="match status" value="1"/>
</dbReference>
<keyword evidence="6" id="KW-1185">Reference proteome</keyword>
<dbReference type="InterPro" id="IPR003961">
    <property type="entry name" value="FN3_dom"/>
</dbReference>
<dbReference type="SUPFAM" id="SSF49464">
    <property type="entry name" value="Carboxypeptidase regulatory domain-like"/>
    <property type="match status" value="15"/>
</dbReference>
<protein>
    <submittedName>
        <fullName evidence="5">Carboxypeptidase regulatory-like domain-containing protein</fullName>
    </submittedName>
</protein>
<dbReference type="Gene3D" id="2.60.40.1170">
    <property type="entry name" value="Mu homology domain, subdomain B"/>
    <property type="match status" value="1"/>
</dbReference>
<evidence type="ECO:0000256" key="3">
    <source>
        <dbReference type="ARBA" id="ARBA00022729"/>
    </source>
</evidence>
<dbReference type="SUPFAM" id="SSF49452">
    <property type="entry name" value="Starch-binding domain-like"/>
    <property type="match status" value="11"/>
</dbReference>
<evidence type="ECO:0000313" key="5">
    <source>
        <dbReference type="EMBL" id="MCF6137924.1"/>
    </source>
</evidence>
<dbReference type="Proteomes" id="UP001649381">
    <property type="component" value="Unassembled WGS sequence"/>
</dbReference>
<feature type="domain" description="Fibronectin type-III" evidence="4">
    <location>
        <begin position="583"/>
        <end position="671"/>
    </location>
</feature>
<name>A0ABS9H1X7_9BACL</name>
<feature type="domain" description="Fibronectin type-III" evidence="4">
    <location>
        <begin position="277"/>
        <end position="504"/>
    </location>
</feature>
<keyword evidence="2" id="KW-0964">Secreted</keyword>
<comment type="similarity">
    <text evidence="1">Belongs to the serine-aspartate repeat-containing protein (SDr) family.</text>
</comment>
<sequence>MTFPNDNEYTSIPLGSGFYFDVTGDESPTSVDLVGNQSNPSFSMAYDGTNVYFRLRLQADPRNNQKTGFRNFAWGVLFNTGGAPGTYQWMLSVDGNSGRLNLIENTIQEVNSWNDPAEGTNGRGAPNYSKPIINFDIARVIPANTRFGNNDNVFLDFFIPASVLFDFLGINVDTPLQLISFTSTNSNNYNKDSLRTSEGFQFSNAFSDPISPDDTDVRAKLDLRKIILSGPTSVSAGTEAEYTARLIVENTGKSKATTVSLKDVISFDILNTFSIISSSIGHPTFNQQTKTLSWEIGKLAPGATAVLDFEMSGFFNTAGERTLETATVNGTDGETGKALRPDTVITNVNVVANGGVVGIVKDHTTGFPLSDVNVELKDGATTIATTTTNLNGEYSLTGIAPGTYTIEYSKIDYITNIQSVTILSGEITRKDAFLTELPGSINGTVTNSGGGAINNATVRLVDTAGNVVADTTTDPTGAYSFPSVRPGQYSITVTATNFQSATKGVKVEANDASTVNFVLEPNPGTVQGVVTSEGSLISGALVEILNTADSVVTQTTTNASGEYVVDDLAPGDYKLRVSKELFMTEVLGFNLSAGETETLNVELKPNPGTLTGKVTDSETGDPLPNTTVQVTNGNGVTVGTTITDASGDYTFTRLAPGSYTVTFIAEGYGSKNIGTKIEPNQTTTLNVALDQLVGAISGTVTDTGSNPISGALVEIFSNNILIASTSTGGNGSYTINNLTPGAYTVSVSKENFGTETVGASVLANEITTANVTLTPNPGILTGTVSTSSGDPIQGAVITIKDLRTGANIIQVVTNNQGNYTALGLAPGDYSVLAQAEDFQSQRKGAIIQSGQTTITDFTLVANPASVTGTIINADTGLPITDTMIEVKIVDSFGNVVTSTFTDLNGQYEVNNLEPGTYGILASAPDFQTNSATAKLLPGEVTEVNVTLTPEPGAIIGTITDTSGNALPNVSITIVDDTGFIVGTVLTDTNGNYEFNGLAPGNYTVTSIAEGFQSRSTGAIVQSNETTVVDQSLVSNPGTISGSITPVVNDTLVTLSTSDGIPIASTLADTNGDFQFNNLQPGQYILTASAPNYQTSTVGASVVSDETTSVTLEMEPNPAEVSGVVTDPSGIPVTNATIQIIDMNGTILNTGGTDQNGQYVLSNLPPGSFSIVVNAQDFSTATGGVTLEPGETVTDANFVLLPDPGAIVGTIIDTDGDPISGATIIIRNADNLQIRSTTTNEFGEYLVEGIAPASYTVVATAPDFSTNFVGVMVVSNLSSVANITLTSTIGDIAGIVVDENGDPITGDNIGIKLFDESGALLQTLVASNDGTFSILGLQPGQYLINATATNFAANSVNATVIANETETVTIPLSLLPGTITGRVFNTSTSDGINGAVLTFTTAEGIPITTTISGINGEYEANNIPPGTVNISAVADDFGANAVTAVVGPNETTTANIGLTESLGFLTGFISDIDTGNAISGAVILIDKNGAQIATITSDGSGQFLTQGLSPGDYTAVVAADNYTSRTASFTILPNETTTLSFALSPEPGIVQGRITNFNTGDPIIGATIAVRSLSPSGPIVATTLTDSNGEYTVATLAPGTYTIVASADRFGAAEATTIVESNQTETVDVKLVPNPGTIEGTISNSNTGTPLSGILIEIFNVDGILVFSTNTDANGFYQFTGLAPLQFRIVTSNSEFQTQEVGVLVVSDETTIVNFGLEPNPGSISGTITDAETATRLVGAEVLVFSAQDIVPIAMALTDGLGEYTITGLVPGTYTIVVNAVGYTENSTGSTVLANQTTTTNLSLISESSGVSGTVLGTDGTPFKNAVIKIIDSNGVVIGTSAVNAEGFYSIGNLRPGTYSIRVAAPDVASQSSGVTLVANEIKVVNFVLRVSPGTIFGKVTDRETGDPIVGANVNILDTNGLVIATTATNTLGNYFVDRLAAGSYTVSVTKNEYAKQTAGGIVKTGELTNVNITLSRSAGSVFGILRDEEGNRLQGLVIGVRLLDQQGLLLQSTIASPQSEFSFLSLSPGQYLISISAEGFQSKVVPVTVVGGGTEELDITLFRESGNLIGQVINMDTLVGIAGASINIKDAANKLLTTSISNEDGRFNVDNLPTGTLSVMVSREGFGTKSVTIMVEPNETVERVIRLTPNPGSIEGVITDQETGEPISDAVVQVLGGDESTLVTVLSQADGRYLVMDLGPGVYELASSHPDYGTKIAGAIVTSDERTTLNFELTPVTGSLSGIVTNQVTGEAVSGAIVQLRWLSPDGELLASTITNNNGEYLFEGLTPAIYTVLAYGGGLGSDQASIQIFPNQTTVQNLGLFPLPSSVKGQVTDAVTGLGIRNVVVRLIASSGTILQRTQTDTSGKYMFQGFDPGEYTVTVKSETYQSDAKNFTAEPLQTEIVNFALTRDTGSVNGRVKDGRTDKFVSGVSIIVTDENGVITANTLTDETGNYLITSLAPGTYSIRALALGCDSEAKELRIIAGESTTINFLLTSDPSTVRGNVTDTKGNPLNDVSVRVYNADGLLLNLGVTSREGEYVIGSIPGETLTFIASLPGFKPDVKVVDVPPNSNLTINFVLGVIDPATLEGTVFDANSGDAISGATIALRRNNEIVAEGTTNPDGRYSITGLAEGEYTVLVSATGYETVVDPIFLNQGETLTRDYALDGNGPTPVGPNQYILIDCKTGEPISINGGTKATIFTLLCEDEKTCCATFSYKNRSNETKILLVDMKCYKLVPVS</sequence>
<evidence type="ECO:0000313" key="6">
    <source>
        <dbReference type="Proteomes" id="UP001649381"/>
    </source>
</evidence>
<evidence type="ECO:0000256" key="1">
    <source>
        <dbReference type="ARBA" id="ARBA00007257"/>
    </source>
</evidence>